<proteinExistence type="predicted"/>
<comment type="caution">
    <text evidence="1">The sequence shown here is derived from an EMBL/GenBank/DDBJ whole genome shotgun (WGS) entry which is preliminary data.</text>
</comment>
<evidence type="ECO:0000313" key="2">
    <source>
        <dbReference type="Proteomes" id="UP000805704"/>
    </source>
</evidence>
<keyword evidence="1" id="KW-0675">Receptor</keyword>
<gene>
    <name evidence="1" type="primary">GPR4.13</name>
    <name evidence="1" type="ORF">GBF38_002566</name>
</gene>
<keyword evidence="2" id="KW-1185">Reference proteome</keyword>
<name>A0ACB7EEA5_NIBAL</name>
<feature type="non-terminal residue" evidence="1">
    <location>
        <position position="224"/>
    </location>
</feature>
<reference evidence="1" key="1">
    <citation type="submission" date="2020-04" db="EMBL/GenBank/DDBJ databases">
        <title>A chromosome-scale assembly and high-density genetic map of the yellow drum (Nibea albiflora) genome.</title>
        <authorList>
            <person name="Xu D."/>
            <person name="Zhang W."/>
            <person name="Chen R."/>
            <person name="Tan P."/>
            <person name="Wang L."/>
            <person name="Song H."/>
            <person name="Tian L."/>
            <person name="Zhu Q."/>
            <person name="Wang B."/>
        </authorList>
    </citation>
    <scope>NUCLEOTIDE SEQUENCE</scope>
    <source>
        <strain evidence="1">ZJHYS-2018</strain>
    </source>
</reference>
<evidence type="ECO:0000313" key="1">
    <source>
        <dbReference type="EMBL" id="KAG8000326.1"/>
    </source>
</evidence>
<sequence length="224" mass="25961">MEDLHMNNTSQKESFNYSNMTDYSDYENIVIIEHVVTYIIIGVGLPLILVAISTLYCQVRNDHVAPIYVINLLISDLIQFCCFIIWLTPSEDINKGIAFIIYRFSVMASVGFMVCVALERYLLIAWPLWYRFRRTIKTSVVVCVVVWIFPLVCVLTLSQVSVIIFKVYFLFLLPLLLFFLGGRYMNNISQDYSFNYNSYDYDDYENAVSAQDVMTYIIISVGLP</sequence>
<dbReference type="EMBL" id="CM024797">
    <property type="protein sequence ID" value="KAG8000326.1"/>
    <property type="molecule type" value="Genomic_DNA"/>
</dbReference>
<organism evidence="1 2">
    <name type="scientific">Nibea albiflora</name>
    <name type="common">Yellow drum</name>
    <name type="synonym">Corvina albiflora</name>
    <dbReference type="NCBI Taxonomy" id="240163"/>
    <lineage>
        <taxon>Eukaryota</taxon>
        <taxon>Metazoa</taxon>
        <taxon>Chordata</taxon>
        <taxon>Craniata</taxon>
        <taxon>Vertebrata</taxon>
        <taxon>Euteleostomi</taxon>
        <taxon>Actinopterygii</taxon>
        <taxon>Neopterygii</taxon>
        <taxon>Teleostei</taxon>
        <taxon>Neoteleostei</taxon>
        <taxon>Acanthomorphata</taxon>
        <taxon>Eupercaria</taxon>
        <taxon>Sciaenidae</taxon>
        <taxon>Nibea</taxon>
    </lineage>
</organism>
<accession>A0ACB7EEA5</accession>
<dbReference type="Proteomes" id="UP000805704">
    <property type="component" value="Chromosome 9"/>
</dbReference>
<protein>
    <submittedName>
        <fullName evidence="1">G-protein coupled receptor 4</fullName>
    </submittedName>
</protein>